<name>A0ABP0B101_9PEZI</name>
<organism evidence="3 4">
    <name type="scientific">Sporothrix curviconia</name>
    <dbReference type="NCBI Taxonomy" id="1260050"/>
    <lineage>
        <taxon>Eukaryota</taxon>
        <taxon>Fungi</taxon>
        <taxon>Dikarya</taxon>
        <taxon>Ascomycota</taxon>
        <taxon>Pezizomycotina</taxon>
        <taxon>Sordariomycetes</taxon>
        <taxon>Sordariomycetidae</taxon>
        <taxon>Ophiostomatales</taxon>
        <taxon>Ophiostomataceae</taxon>
        <taxon>Sporothrix</taxon>
    </lineage>
</organism>
<feature type="coiled-coil region" evidence="1">
    <location>
        <begin position="549"/>
        <end position="590"/>
    </location>
</feature>
<dbReference type="Proteomes" id="UP001642405">
    <property type="component" value="Unassembled WGS sequence"/>
</dbReference>
<feature type="compositionally biased region" description="Polar residues" evidence="2">
    <location>
        <begin position="392"/>
        <end position="404"/>
    </location>
</feature>
<feature type="compositionally biased region" description="Polar residues" evidence="2">
    <location>
        <begin position="678"/>
        <end position="694"/>
    </location>
</feature>
<sequence>MSVSPSSLSSPRRMLRPQQQQQQQQQKHASPLASRYKDDDDFNEYDSYTSYRSPTRAARAAATTPAKKQDHGQGSDRGGFYQVSLMDGPVADPQRASSSSSAVSFSSSSQTQTQTQTQTTPQASLNKPTATAHTRAQSYSQGYSQAHAYDRNNDNYGYRPNYGLSSGAASSLTSHMRKLSTGALRPVQEYHNAFANGEDPYAASPTAASPVLPSPTSAYNSPSHSPAPSASSSHFATLSSASRAFLEHRRQQSIPNLLPSIQSIGRNLGRAISPDRSLPSYQSSRPPIPDYKKNRSTGRDYRRSDDDEDSASSGDYSDSEDEDEEEEEEEDRHNGRMALTGDSRTPRRGDTLKGGNNNKPLTESPSVAAGFSNWLTGTAKATSPDRAMFVASSRTKTPEPSNLASRGGMASGTSPSAHRSMSIASDASATPRSSIMAAASGSATTSPSRFSQLATSMTATLNRFTQQQSPVSPRAMASFEHDEFYNLDVDAALFPAGHPSDRDVFSPAAFKNLETNALGALRRMQAAYRQRAVAHRELAAEKSVRDEELEEAETRAQHLKMQLEGMARRAADQQQEMQLLMDELAAEKKVRAQERAMLLAGVPTAATAGAAPSAAPTIVSEDLGVDEALQKQRRRKKSASWRRRSLKSNDSSYDGNYSDDEEEEEGEESAPDEDAHSNGGSSVFSRSRSPTFTPGINASIGGAAGNEQQQPPPQIPHHPRVAALGYGSLKLPNRSVSTASTMSTATVVSQSQSQSQSQPLSTFQKLVKNVTAAIKDEEPDRFTTSTCGNCRGEDVSFAWNTVSVLRDENKHLKQRVGQLEVAVEGALDMVNGVGL</sequence>
<comment type="caution">
    <text evidence="3">The sequence shown here is derived from an EMBL/GenBank/DDBJ whole genome shotgun (WGS) entry which is preliminary data.</text>
</comment>
<protein>
    <submittedName>
        <fullName evidence="3">Uncharacterized protein</fullName>
    </submittedName>
</protein>
<feature type="compositionally biased region" description="Basic residues" evidence="2">
    <location>
        <begin position="631"/>
        <end position="646"/>
    </location>
</feature>
<feature type="compositionally biased region" description="Polar residues" evidence="2">
    <location>
        <begin position="354"/>
        <end position="365"/>
    </location>
</feature>
<feature type="region of interest" description="Disordered" evidence="2">
    <location>
        <begin position="204"/>
        <end position="234"/>
    </location>
</feature>
<feature type="region of interest" description="Disordered" evidence="2">
    <location>
        <begin position="1"/>
        <end position="169"/>
    </location>
</feature>
<feature type="region of interest" description="Disordered" evidence="2">
    <location>
        <begin position="270"/>
        <end position="450"/>
    </location>
</feature>
<dbReference type="EMBL" id="CAWUHB010000006">
    <property type="protein sequence ID" value="CAK7213238.1"/>
    <property type="molecule type" value="Genomic_DNA"/>
</dbReference>
<proteinExistence type="predicted"/>
<gene>
    <name evidence="3" type="ORF">SCUCBS95973_001733</name>
</gene>
<feature type="compositionally biased region" description="Polar residues" evidence="2">
    <location>
        <begin position="125"/>
        <end position="144"/>
    </location>
</feature>
<feature type="compositionally biased region" description="Low complexity" evidence="2">
    <location>
        <begin position="96"/>
        <end position="124"/>
    </location>
</feature>
<keyword evidence="4" id="KW-1185">Reference proteome</keyword>
<accession>A0ABP0B101</accession>
<keyword evidence="1" id="KW-0175">Coiled coil</keyword>
<feature type="compositionally biased region" description="Acidic residues" evidence="2">
    <location>
        <begin position="657"/>
        <end position="672"/>
    </location>
</feature>
<feature type="compositionally biased region" description="Polar residues" evidence="2">
    <location>
        <begin position="411"/>
        <end position="432"/>
    </location>
</feature>
<reference evidence="3 4" key="1">
    <citation type="submission" date="2024-01" db="EMBL/GenBank/DDBJ databases">
        <authorList>
            <person name="Allen C."/>
            <person name="Tagirdzhanova G."/>
        </authorList>
    </citation>
    <scope>NUCLEOTIDE SEQUENCE [LARGE SCALE GENOMIC DNA]</scope>
</reference>
<evidence type="ECO:0000313" key="4">
    <source>
        <dbReference type="Proteomes" id="UP001642405"/>
    </source>
</evidence>
<feature type="compositionally biased region" description="Low complexity" evidence="2">
    <location>
        <begin position="1"/>
        <end position="26"/>
    </location>
</feature>
<feature type="compositionally biased region" description="Low complexity" evidence="2">
    <location>
        <begin position="54"/>
        <end position="66"/>
    </location>
</feature>
<evidence type="ECO:0000256" key="1">
    <source>
        <dbReference type="SAM" id="Coils"/>
    </source>
</evidence>
<feature type="compositionally biased region" description="Low complexity" evidence="2">
    <location>
        <begin position="221"/>
        <end position="234"/>
    </location>
</feature>
<feature type="compositionally biased region" description="Low complexity" evidence="2">
    <location>
        <begin position="433"/>
        <end position="448"/>
    </location>
</feature>
<evidence type="ECO:0000256" key="2">
    <source>
        <dbReference type="SAM" id="MobiDB-lite"/>
    </source>
</evidence>
<feature type="region of interest" description="Disordered" evidence="2">
    <location>
        <begin position="630"/>
        <end position="720"/>
    </location>
</feature>
<feature type="compositionally biased region" description="Acidic residues" evidence="2">
    <location>
        <begin position="317"/>
        <end position="330"/>
    </location>
</feature>
<evidence type="ECO:0000313" key="3">
    <source>
        <dbReference type="EMBL" id="CAK7213238.1"/>
    </source>
</evidence>
<feature type="compositionally biased region" description="Low complexity" evidence="2">
    <location>
        <begin position="695"/>
        <end position="709"/>
    </location>
</feature>
<feature type="compositionally biased region" description="Basic and acidic residues" evidence="2">
    <location>
        <begin position="290"/>
        <end position="305"/>
    </location>
</feature>